<keyword evidence="1" id="KW-1133">Transmembrane helix</keyword>
<dbReference type="AlphaFoldDB" id="A0A2H0VHF9"/>
<evidence type="ECO:0000313" key="2">
    <source>
        <dbReference type="EMBL" id="PIR98542.1"/>
    </source>
</evidence>
<dbReference type="Proteomes" id="UP000230776">
    <property type="component" value="Unassembled WGS sequence"/>
</dbReference>
<keyword evidence="1" id="KW-0472">Membrane</keyword>
<reference evidence="3" key="1">
    <citation type="submission" date="2017-09" db="EMBL/GenBank/DDBJ databases">
        <title>Depth-based differentiation of microbial function through sediment-hosted aquifers and enrichment of novel symbionts in the deep terrestrial subsurface.</title>
        <authorList>
            <person name="Probst A.J."/>
            <person name="Ladd B."/>
            <person name="Jarett J.K."/>
            <person name="Geller-Mcgrath D.E."/>
            <person name="Sieber C.M.K."/>
            <person name="Emerson J.B."/>
            <person name="Anantharaman K."/>
            <person name="Thomas B.C."/>
            <person name="Malmstrom R."/>
            <person name="Stieglmeier M."/>
            <person name="Klingl A."/>
            <person name="Woyke T."/>
            <person name="Ryan C.M."/>
            <person name="Banfield J.F."/>
        </authorList>
    </citation>
    <scope>NUCLEOTIDE SEQUENCE [LARGE SCALE GENOMIC DNA]</scope>
</reference>
<organism evidence="2 3">
    <name type="scientific">Candidatus Colwellbacteria bacterium CG10_big_fil_rev_8_21_14_0_10_41_28</name>
    <dbReference type="NCBI Taxonomy" id="1974539"/>
    <lineage>
        <taxon>Bacteria</taxon>
        <taxon>Candidatus Colwelliibacteriota</taxon>
    </lineage>
</organism>
<accession>A0A2H0VHF9</accession>
<feature type="transmembrane region" description="Helical" evidence="1">
    <location>
        <begin position="36"/>
        <end position="53"/>
    </location>
</feature>
<proteinExistence type="predicted"/>
<protein>
    <submittedName>
        <fullName evidence="2">Uncharacterized protein</fullName>
    </submittedName>
</protein>
<dbReference type="EMBL" id="PFAG01000012">
    <property type="protein sequence ID" value="PIR98542.1"/>
    <property type="molecule type" value="Genomic_DNA"/>
</dbReference>
<name>A0A2H0VHF9_9BACT</name>
<evidence type="ECO:0000256" key="1">
    <source>
        <dbReference type="SAM" id="Phobius"/>
    </source>
</evidence>
<gene>
    <name evidence="2" type="ORF">COT88_00980</name>
</gene>
<evidence type="ECO:0000313" key="3">
    <source>
        <dbReference type="Proteomes" id="UP000230776"/>
    </source>
</evidence>
<keyword evidence="1" id="KW-0812">Transmembrane</keyword>
<comment type="caution">
    <text evidence="2">The sequence shown here is derived from an EMBL/GenBank/DDBJ whole genome shotgun (WGS) entry which is preliminary data.</text>
</comment>
<sequence length="59" mass="6639">MDMLAIAAFFVGVYVLVGYGMDLSAGAERNPILDRIVVVWAIGSLLFLTIWYIRNFKDL</sequence>